<dbReference type="GO" id="GO:0008233">
    <property type="term" value="F:peptidase activity"/>
    <property type="evidence" value="ECO:0007669"/>
    <property type="project" value="UniProtKB-KW"/>
</dbReference>
<organism evidence="4 5">
    <name type="scientific">Streptococcus rupicaprae</name>
    <dbReference type="NCBI Taxonomy" id="759619"/>
    <lineage>
        <taxon>Bacteria</taxon>
        <taxon>Bacillati</taxon>
        <taxon>Bacillota</taxon>
        <taxon>Bacilli</taxon>
        <taxon>Lactobacillales</taxon>
        <taxon>Streptococcaceae</taxon>
        <taxon>Streptococcus</taxon>
    </lineage>
</organism>
<feature type="transmembrane region" description="Helical" evidence="2">
    <location>
        <begin position="99"/>
        <end position="116"/>
    </location>
</feature>
<comment type="caution">
    <text evidence="4">The sequence shown here is derived from an EMBL/GenBank/DDBJ whole genome shotgun (WGS) entry which is preliminary data.</text>
</comment>
<feature type="transmembrane region" description="Helical" evidence="2">
    <location>
        <begin position="38"/>
        <end position="58"/>
    </location>
</feature>
<proteinExistence type="inferred from homology"/>
<dbReference type="InterPro" id="IPR003675">
    <property type="entry name" value="Rce1/LyrA-like_dom"/>
</dbReference>
<protein>
    <submittedName>
        <fullName evidence="4">Membrane protease YdiL (CAAX protease family)</fullName>
    </submittedName>
</protein>
<dbReference type="GO" id="GO:0006508">
    <property type="term" value="P:proteolysis"/>
    <property type="evidence" value="ECO:0007669"/>
    <property type="project" value="UniProtKB-KW"/>
</dbReference>
<dbReference type="PANTHER" id="PTHR36435:SF1">
    <property type="entry name" value="CAAX AMINO TERMINAL PROTEASE FAMILY PROTEIN"/>
    <property type="match status" value="1"/>
</dbReference>
<evidence type="ECO:0000256" key="1">
    <source>
        <dbReference type="ARBA" id="ARBA00009067"/>
    </source>
</evidence>
<sequence>MSEKKSMLLFSSAYVGTMLMGLVYSYHIKGFAYEDEGFLASMLPFLTILAAMTILYWLKNQSTLKLEKTFPVRNTYILASILPLLSLVGYYWLRAFQPNWQFMLPFVATLLVGIGEEMFFRRILLTYLLKRMPVKKAILSSSVVFGLFHALNFFGGSPLHRVALQVFLTGLMGIFYAHLYMLTQKIAYQAVDHGLWDYILMGGLIKLNPLVSGVVFVLCLSRVVMTVLMVRQLAPFTEIERSSESL</sequence>
<keyword evidence="2" id="KW-0812">Transmembrane</keyword>
<feature type="transmembrane region" description="Helical" evidence="2">
    <location>
        <begin position="210"/>
        <end position="230"/>
    </location>
</feature>
<evidence type="ECO:0000259" key="3">
    <source>
        <dbReference type="Pfam" id="PF02517"/>
    </source>
</evidence>
<keyword evidence="4" id="KW-0378">Hydrolase</keyword>
<dbReference type="EMBL" id="JBEPLO010000019">
    <property type="protein sequence ID" value="MET3558574.1"/>
    <property type="molecule type" value="Genomic_DNA"/>
</dbReference>
<keyword evidence="5" id="KW-1185">Reference proteome</keyword>
<name>A0ABV2FJ36_9STRE</name>
<dbReference type="InterPro" id="IPR052710">
    <property type="entry name" value="CAAX_protease"/>
</dbReference>
<keyword evidence="2" id="KW-1133">Transmembrane helix</keyword>
<keyword evidence="2" id="KW-0472">Membrane</keyword>
<feature type="transmembrane region" description="Helical" evidence="2">
    <location>
        <begin position="162"/>
        <end position="182"/>
    </location>
</feature>
<dbReference type="Pfam" id="PF02517">
    <property type="entry name" value="Rce1-like"/>
    <property type="match status" value="1"/>
</dbReference>
<gene>
    <name evidence="4" type="ORF">ABID29_001700</name>
</gene>
<dbReference type="PANTHER" id="PTHR36435">
    <property type="entry name" value="SLR1288 PROTEIN"/>
    <property type="match status" value="1"/>
</dbReference>
<accession>A0ABV2FJ36</accession>
<evidence type="ECO:0000313" key="5">
    <source>
        <dbReference type="Proteomes" id="UP001549122"/>
    </source>
</evidence>
<keyword evidence="4" id="KW-0645">Protease</keyword>
<feature type="transmembrane region" description="Helical" evidence="2">
    <location>
        <begin position="70"/>
        <end position="93"/>
    </location>
</feature>
<dbReference type="RefSeq" id="WP_354365709.1">
    <property type="nucleotide sequence ID" value="NZ_JBEPLO010000019.1"/>
</dbReference>
<evidence type="ECO:0000256" key="2">
    <source>
        <dbReference type="SAM" id="Phobius"/>
    </source>
</evidence>
<reference evidence="4 5" key="1">
    <citation type="submission" date="2024-06" db="EMBL/GenBank/DDBJ databases">
        <title>Genomic Encyclopedia of Type Strains, Phase IV (KMG-IV): sequencing the most valuable type-strain genomes for metagenomic binning, comparative biology and taxonomic classification.</title>
        <authorList>
            <person name="Goeker M."/>
        </authorList>
    </citation>
    <scope>NUCLEOTIDE SEQUENCE [LARGE SCALE GENOMIC DNA]</scope>
    <source>
        <strain evidence="4 5">DSM 28303</strain>
    </source>
</reference>
<feature type="transmembrane region" description="Helical" evidence="2">
    <location>
        <begin position="137"/>
        <end position="156"/>
    </location>
</feature>
<evidence type="ECO:0000313" key="4">
    <source>
        <dbReference type="EMBL" id="MET3558574.1"/>
    </source>
</evidence>
<feature type="domain" description="CAAX prenyl protease 2/Lysostaphin resistance protein A-like" evidence="3">
    <location>
        <begin position="99"/>
        <end position="199"/>
    </location>
</feature>
<comment type="similarity">
    <text evidence="1">Belongs to the UPF0177 family.</text>
</comment>
<dbReference type="Proteomes" id="UP001549122">
    <property type="component" value="Unassembled WGS sequence"/>
</dbReference>
<feature type="transmembrane region" description="Helical" evidence="2">
    <location>
        <begin position="7"/>
        <end position="26"/>
    </location>
</feature>